<dbReference type="PROSITE" id="PS50262">
    <property type="entry name" value="G_PROTEIN_RECEP_F1_2"/>
    <property type="match status" value="1"/>
</dbReference>
<evidence type="ECO:0000313" key="12">
    <source>
        <dbReference type="Proteomes" id="UP000275408"/>
    </source>
</evidence>
<feature type="transmembrane region" description="Helical" evidence="9">
    <location>
        <begin position="44"/>
        <end position="68"/>
    </location>
</feature>
<dbReference type="GO" id="GO:0016020">
    <property type="term" value="C:membrane"/>
    <property type="evidence" value="ECO:0007669"/>
    <property type="project" value="UniProtKB-SubCell"/>
</dbReference>
<feature type="transmembrane region" description="Helical" evidence="9">
    <location>
        <begin position="127"/>
        <end position="147"/>
    </location>
</feature>
<evidence type="ECO:0000313" key="11">
    <source>
        <dbReference type="EMBL" id="RMX48830.1"/>
    </source>
</evidence>
<evidence type="ECO:0000259" key="10">
    <source>
        <dbReference type="PROSITE" id="PS50262"/>
    </source>
</evidence>
<dbReference type="GO" id="GO:0004930">
    <property type="term" value="F:G protein-coupled receptor activity"/>
    <property type="evidence" value="ECO:0007669"/>
    <property type="project" value="UniProtKB-KW"/>
</dbReference>
<feature type="transmembrane region" description="Helical" evidence="9">
    <location>
        <begin position="12"/>
        <end position="32"/>
    </location>
</feature>
<keyword evidence="7 8" id="KW-0807">Transducer</keyword>
<evidence type="ECO:0000256" key="2">
    <source>
        <dbReference type="ARBA" id="ARBA00022692"/>
    </source>
</evidence>
<keyword evidence="2 8" id="KW-0812">Transmembrane</keyword>
<dbReference type="CDD" id="cd00637">
    <property type="entry name" value="7tm_classA_rhodopsin-like"/>
    <property type="match status" value="1"/>
</dbReference>
<keyword evidence="3 9" id="KW-1133">Transmembrane helix</keyword>
<dbReference type="SUPFAM" id="SSF81321">
    <property type="entry name" value="Family A G protein-coupled receptor-like"/>
    <property type="match status" value="1"/>
</dbReference>
<evidence type="ECO:0000256" key="8">
    <source>
        <dbReference type="RuleBase" id="RU000688"/>
    </source>
</evidence>
<protein>
    <recommendedName>
        <fullName evidence="10">G-protein coupled receptors family 1 profile domain-containing protein</fullName>
    </recommendedName>
</protein>
<keyword evidence="4 8" id="KW-0297">G-protein coupled receptor</keyword>
<dbReference type="Proteomes" id="UP000275408">
    <property type="component" value="Unassembled WGS sequence"/>
</dbReference>
<dbReference type="InterPro" id="IPR017452">
    <property type="entry name" value="GPCR_Rhodpsn_7TM"/>
</dbReference>
<proteinExistence type="inferred from homology"/>
<feature type="transmembrane region" description="Helical" evidence="9">
    <location>
        <begin position="171"/>
        <end position="194"/>
    </location>
</feature>
<dbReference type="Pfam" id="PF00001">
    <property type="entry name" value="7tm_1"/>
    <property type="match status" value="1"/>
</dbReference>
<keyword evidence="5 9" id="KW-0472">Membrane</keyword>
<dbReference type="InterPro" id="IPR000276">
    <property type="entry name" value="GPCR_Rhodpsn"/>
</dbReference>
<gene>
    <name evidence="11" type="ORF">pdam_00001561</name>
</gene>
<dbReference type="SMART" id="SM01381">
    <property type="entry name" value="7TM_GPCR_Srsx"/>
    <property type="match status" value="1"/>
</dbReference>
<dbReference type="STRING" id="46731.A0A3M6U570"/>
<dbReference type="Gene3D" id="1.20.1070.10">
    <property type="entry name" value="Rhodopsin 7-helix transmembrane proteins"/>
    <property type="match status" value="1"/>
</dbReference>
<evidence type="ECO:0000256" key="5">
    <source>
        <dbReference type="ARBA" id="ARBA00023136"/>
    </source>
</evidence>
<dbReference type="AlphaFoldDB" id="A0A3M6U570"/>
<comment type="subcellular location">
    <subcellularLocation>
        <location evidence="1">Membrane</location>
        <topology evidence="1">Multi-pass membrane protein</topology>
    </subcellularLocation>
</comment>
<comment type="caution">
    <text evidence="11">The sequence shown here is derived from an EMBL/GenBank/DDBJ whole genome shotgun (WGS) entry which is preliminary data.</text>
</comment>
<comment type="similarity">
    <text evidence="8">Belongs to the G-protein coupled receptor 1 family.</text>
</comment>
<accession>A0A3M6U570</accession>
<reference evidence="11 12" key="1">
    <citation type="journal article" date="2018" name="Sci. Rep.">
        <title>Comparative analysis of the Pocillopora damicornis genome highlights role of immune system in coral evolution.</title>
        <authorList>
            <person name="Cunning R."/>
            <person name="Bay R.A."/>
            <person name="Gillette P."/>
            <person name="Baker A.C."/>
            <person name="Traylor-Knowles N."/>
        </authorList>
    </citation>
    <scope>NUCLEOTIDE SEQUENCE [LARGE SCALE GENOMIC DNA]</scope>
    <source>
        <strain evidence="11">RSMAS</strain>
        <tissue evidence="11">Whole animal</tissue>
    </source>
</reference>
<evidence type="ECO:0000256" key="7">
    <source>
        <dbReference type="ARBA" id="ARBA00023224"/>
    </source>
</evidence>
<dbReference type="PANTHER" id="PTHR24243:SF208">
    <property type="entry name" value="PYROKININ-1 RECEPTOR"/>
    <property type="match status" value="1"/>
</dbReference>
<feature type="transmembrane region" description="Helical" evidence="9">
    <location>
        <begin position="88"/>
        <end position="106"/>
    </location>
</feature>
<evidence type="ECO:0000256" key="1">
    <source>
        <dbReference type="ARBA" id="ARBA00004141"/>
    </source>
</evidence>
<name>A0A3M6U570_POCDA</name>
<sequence length="324" mass="36424">MRVDTADVFLIMAYIAVILVGIAGNSLVIEVVRRKRSMHSTMNFLLVNLAISDLLTLVFCLPGMILSYTKQPNGQMGNLLCKFITTHTIAGVGMIVSGLTLTLISVERYKALVIPMETRFRLTKGNVLYAIIGIWIFAIAYVCPLFIFETYSEEYHRCITSWSTSAAESNAYWIALAVIITSSFVIMFMCYFSIIRGLYFTNTICSSNANAGMDNDGVFKRKIVQMLLIVTAVFLFCFFPFAIATAADIAQSSVFYKTSYFLVYCSSSLNPITYALNSTNYRTAFKEVLNEFRLCACLGQTQDFRTMVQSKNSDRHRGVRTEQL</sequence>
<dbReference type="EMBL" id="RCHS01002239">
    <property type="protein sequence ID" value="RMX48830.1"/>
    <property type="molecule type" value="Genomic_DNA"/>
</dbReference>
<dbReference type="OMA" id="CKFITTH"/>
<organism evidence="11 12">
    <name type="scientific">Pocillopora damicornis</name>
    <name type="common">Cauliflower coral</name>
    <name type="synonym">Millepora damicornis</name>
    <dbReference type="NCBI Taxonomy" id="46731"/>
    <lineage>
        <taxon>Eukaryota</taxon>
        <taxon>Metazoa</taxon>
        <taxon>Cnidaria</taxon>
        <taxon>Anthozoa</taxon>
        <taxon>Hexacorallia</taxon>
        <taxon>Scleractinia</taxon>
        <taxon>Astrocoeniina</taxon>
        <taxon>Pocilloporidae</taxon>
        <taxon>Pocillopora</taxon>
    </lineage>
</organism>
<dbReference type="PRINTS" id="PR00237">
    <property type="entry name" value="GPCRRHODOPSN"/>
</dbReference>
<keyword evidence="12" id="KW-1185">Reference proteome</keyword>
<dbReference type="OrthoDB" id="5987936at2759"/>
<evidence type="ECO:0000256" key="9">
    <source>
        <dbReference type="SAM" id="Phobius"/>
    </source>
</evidence>
<keyword evidence="6 8" id="KW-0675">Receptor</keyword>
<feature type="transmembrane region" description="Helical" evidence="9">
    <location>
        <begin position="259"/>
        <end position="276"/>
    </location>
</feature>
<evidence type="ECO:0000256" key="3">
    <source>
        <dbReference type="ARBA" id="ARBA00022989"/>
    </source>
</evidence>
<dbReference type="PROSITE" id="PS00237">
    <property type="entry name" value="G_PROTEIN_RECEP_F1_1"/>
    <property type="match status" value="1"/>
</dbReference>
<feature type="transmembrane region" description="Helical" evidence="9">
    <location>
        <begin position="223"/>
        <end position="247"/>
    </location>
</feature>
<evidence type="ECO:0000256" key="4">
    <source>
        <dbReference type="ARBA" id="ARBA00023040"/>
    </source>
</evidence>
<dbReference type="PANTHER" id="PTHR24243">
    <property type="entry name" value="G-PROTEIN COUPLED RECEPTOR"/>
    <property type="match status" value="1"/>
</dbReference>
<feature type="domain" description="G-protein coupled receptors family 1 profile" evidence="10">
    <location>
        <begin position="24"/>
        <end position="274"/>
    </location>
</feature>
<evidence type="ECO:0000256" key="6">
    <source>
        <dbReference type="ARBA" id="ARBA00023170"/>
    </source>
</evidence>